<feature type="domain" description="Sodium/calcium exchanger membrane region" evidence="6">
    <location>
        <begin position="5"/>
        <end position="143"/>
    </location>
</feature>
<reference evidence="7 8" key="1">
    <citation type="journal article" date="2020" name="Biotechnol. Biofuels">
        <title>New insights from the biogas microbiome by comprehensive genome-resolved metagenomics of nearly 1600 species originating from multiple anaerobic digesters.</title>
        <authorList>
            <person name="Campanaro S."/>
            <person name="Treu L."/>
            <person name="Rodriguez-R L.M."/>
            <person name="Kovalovszki A."/>
            <person name="Ziels R.M."/>
            <person name="Maus I."/>
            <person name="Zhu X."/>
            <person name="Kougias P.G."/>
            <person name="Basile A."/>
            <person name="Luo G."/>
            <person name="Schluter A."/>
            <person name="Konstantinidis K.T."/>
            <person name="Angelidaki I."/>
        </authorList>
    </citation>
    <scope>NUCLEOTIDE SEQUENCE [LARGE SCALE GENOMIC DNA]</scope>
    <source>
        <strain evidence="7">AS27yjCOA_202</strain>
    </source>
</reference>
<sequence>MFSMLLYLLASFITLWIGTGISISSIERLSKKIHISSFIASFFILGLVTSLSEISVALFSTINETPGISVGNLLGASTIVTLLVIPIQVMCSKGIVVNTKSDYINFPTAYLVASLPVMLILDGNLSLYDALLMVIAYTYLLFTVSNKETIMNNLEQSISHKPLSILKEILKLLLGSVITIISSKIIVSNMILLAEQLNVSPFIIGLLALSIGTSIPEITILIRSYMHKSRNIALGDYLGSATLNTLILGLLVFANGGSIKITQGTKYNLLVLPLGAGLFLLFSRDKKFERKEALVLVLLYIVFVILEFIL</sequence>
<evidence type="ECO:0000256" key="1">
    <source>
        <dbReference type="ARBA" id="ARBA00004141"/>
    </source>
</evidence>
<feature type="transmembrane region" description="Helical" evidence="5">
    <location>
        <begin position="103"/>
        <end position="121"/>
    </location>
</feature>
<dbReference type="PANTHER" id="PTHR10846">
    <property type="entry name" value="SODIUM/POTASSIUM/CALCIUM EXCHANGER"/>
    <property type="match status" value="1"/>
</dbReference>
<feature type="transmembrane region" description="Helical" evidence="5">
    <location>
        <begin position="293"/>
        <end position="309"/>
    </location>
</feature>
<feature type="transmembrane region" description="Helical" evidence="5">
    <location>
        <begin position="127"/>
        <end position="144"/>
    </location>
</feature>
<dbReference type="InterPro" id="IPR044880">
    <property type="entry name" value="NCX_ion-bd_dom_sf"/>
</dbReference>
<keyword evidence="4 5" id="KW-0472">Membrane</keyword>
<feature type="transmembrane region" description="Helical" evidence="5">
    <location>
        <begin position="6"/>
        <end position="26"/>
    </location>
</feature>
<dbReference type="InterPro" id="IPR004481">
    <property type="entry name" value="K/Na/Ca-exchanger"/>
</dbReference>
<feature type="domain" description="Sodium/calcium exchanger membrane region" evidence="6">
    <location>
        <begin position="171"/>
        <end position="306"/>
    </location>
</feature>
<evidence type="ECO:0000313" key="8">
    <source>
        <dbReference type="Proteomes" id="UP000590542"/>
    </source>
</evidence>
<feature type="transmembrane region" description="Helical" evidence="5">
    <location>
        <begin position="265"/>
        <end position="281"/>
    </location>
</feature>
<feature type="transmembrane region" description="Helical" evidence="5">
    <location>
        <begin position="68"/>
        <end position="91"/>
    </location>
</feature>
<dbReference type="EMBL" id="JAAZNV010000007">
    <property type="protein sequence ID" value="NMB91687.1"/>
    <property type="molecule type" value="Genomic_DNA"/>
</dbReference>
<evidence type="ECO:0000259" key="6">
    <source>
        <dbReference type="Pfam" id="PF01699"/>
    </source>
</evidence>
<dbReference type="Proteomes" id="UP000590542">
    <property type="component" value="Unassembled WGS sequence"/>
</dbReference>
<name>A0A7X9HST4_UNCKA</name>
<dbReference type="Pfam" id="PF01699">
    <property type="entry name" value="Na_Ca_ex"/>
    <property type="match status" value="2"/>
</dbReference>
<gene>
    <name evidence="7" type="ORF">GYA37_02460</name>
</gene>
<feature type="transmembrane region" description="Helical" evidence="5">
    <location>
        <begin position="38"/>
        <end position="62"/>
    </location>
</feature>
<evidence type="ECO:0000313" key="7">
    <source>
        <dbReference type="EMBL" id="NMB91687.1"/>
    </source>
</evidence>
<dbReference type="GO" id="GO:0006874">
    <property type="term" value="P:intracellular calcium ion homeostasis"/>
    <property type="evidence" value="ECO:0007669"/>
    <property type="project" value="TreeGrafter"/>
</dbReference>
<evidence type="ECO:0000256" key="5">
    <source>
        <dbReference type="SAM" id="Phobius"/>
    </source>
</evidence>
<feature type="transmembrane region" description="Helical" evidence="5">
    <location>
        <begin position="234"/>
        <end position="253"/>
    </location>
</feature>
<dbReference type="PANTHER" id="PTHR10846:SF8">
    <property type="entry name" value="INNER MEMBRANE PROTEIN YRBG"/>
    <property type="match status" value="1"/>
</dbReference>
<dbReference type="InterPro" id="IPR004837">
    <property type="entry name" value="NaCa_Exmemb"/>
</dbReference>
<dbReference type="GO" id="GO:0008273">
    <property type="term" value="F:calcium, potassium:sodium antiporter activity"/>
    <property type="evidence" value="ECO:0007669"/>
    <property type="project" value="TreeGrafter"/>
</dbReference>
<evidence type="ECO:0000256" key="4">
    <source>
        <dbReference type="ARBA" id="ARBA00023136"/>
    </source>
</evidence>
<dbReference type="AlphaFoldDB" id="A0A7X9HST4"/>
<comment type="subcellular location">
    <subcellularLocation>
        <location evidence="1">Membrane</location>
        <topology evidence="1">Multi-pass membrane protein</topology>
    </subcellularLocation>
</comment>
<protein>
    <submittedName>
        <fullName evidence="7">Sodium:calcium antiporter</fullName>
    </submittedName>
</protein>
<evidence type="ECO:0000256" key="3">
    <source>
        <dbReference type="ARBA" id="ARBA00022989"/>
    </source>
</evidence>
<dbReference type="Gene3D" id="1.20.1420.30">
    <property type="entry name" value="NCX, central ion-binding region"/>
    <property type="match status" value="1"/>
</dbReference>
<accession>A0A7X9HST4</accession>
<keyword evidence="2 5" id="KW-0812">Transmembrane</keyword>
<comment type="caution">
    <text evidence="7">The sequence shown here is derived from an EMBL/GenBank/DDBJ whole genome shotgun (WGS) entry which is preliminary data.</text>
</comment>
<feature type="transmembrane region" description="Helical" evidence="5">
    <location>
        <begin position="169"/>
        <end position="193"/>
    </location>
</feature>
<dbReference type="GO" id="GO:0005262">
    <property type="term" value="F:calcium channel activity"/>
    <property type="evidence" value="ECO:0007669"/>
    <property type="project" value="TreeGrafter"/>
</dbReference>
<dbReference type="GO" id="GO:0005886">
    <property type="term" value="C:plasma membrane"/>
    <property type="evidence" value="ECO:0007669"/>
    <property type="project" value="TreeGrafter"/>
</dbReference>
<evidence type="ECO:0000256" key="2">
    <source>
        <dbReference type="ARBA" id="ARBA00022692"/>
    </source>
</evidence>
<feature type="transmembrane region" description="Helical" evidence="5">
    <location>
        <begin position="199"/>
        <end position="222"/>
    </location>
</feature>
<organism evidence="7 8">
    <name type="scientific">candidate division WWE3 bacterium</name>
    <dbReference type="NCBI Taxonomy" id="2053526"/>
    <lineage>
        <taxon>Bacteria</taxon>
        <taxon>Katanobacteria</taxon>
    </lineage>
</organism>
<keyword evidence="3 5" id="KW-1133">Transmembrane helix</keyword>
<proteinExistence type="predicted"/>